<dbReference type="RefSeq" id="XP_044542536.1">
    <property type="nucleotide sequence ID" value="XM_044687971.1"/>
</dbReference>
<dbReference type="InterPro" id="IPR040892">
    <property type="entry name" value="RPN1_N"/>
</dbReference>
<reference evidence="7 8" key="1">
    <citation type="journal article" date="2018" name="BMC Genomics">
        <title>The genome of Naegleria lovaniensis, the basis for a comparative approach to unravel pathogenicity factors of the human pathogenic amoeba N. fowleri.</title>
        <authorList>
            <person name="Liechti N."/>
            <person name="Schurch N."/>
            <person name="Bruggmann R."/>
            <person name="Wittwer M."/>
        </authorList>
    </citation>
    <scope>NUCLEOTIDE SEQUENCE [LARGE SCALE GENOMIC DNA]</scope>
    <source>
        <strain evidence="7 8">ATCC 30569</strain>
    </source>
</reference>
<accession>A0AA88GD36</accession>
<name>A0AA88GD36_NAELO</name>
<protein>
    <recommendedName>
        <fullName evidence="9">26S proteasome regulatory subunit RPN1</fullName>
    </recommendedName>
</protein>
<feature type="compositionally biased region" description="Basic and acidic residues" evidence="4">
    <location>
        <begin position="642"/>
        <end position="651"/>
    </location>
</feature>
<dbReference type="PIRSF" id="PIRSF015965">
    <property type="entry name" value="26S_Psome_Rpn1"/>
    <property type="match status" value="1"/>
</dbReference>
<dbReference type="Pfam" id="PF17781">
    <property type="entry name" value="RPN1_RPN2_N"/>
    <property type="match status" value="1"/>
</dbReference>
<dbReference type="PANTHER" id="PTHR10943:SF1">
    <property type="entry name" value="26S PROTEASOME NON-ATPASE REGULATORY SUBUNIT 2"/>
    <property type="match status" value="1"/>
</dbReference>
<keyword evidence="3" id="KW-0647">Proteasome</keyword>
<dbReference type="Pfam" id="PF18051">
    <property type="entry name" value="RPN1_C"/>
    <property type="match status" value="1"/>
</dbReference>
<comment type="similarity">
    <text evidence="1">Belongs to the proteasome subunit S2 family.</text>
</comment>
<evidence type="ECO:0000256" key="2">
    <source>
        <dbReference type="ARBA" id="ARBA00022737"/>
    </source>
</evidence>
<dbReference type="GO" id="GO:0005634">
    <property type="term" value="C:nucleus"/>
    <property type="evidence" value="ECO:0007669"/>
    <property type="project" value="TreeGrafter"/>
</dbReference>
<organism evidence="7 8">
    <name type="scientific">Naegleria lovaniensis</name>
    <name type="common">Amoeba</name>
    <dbReference type="NCBI Taxonomy" id="51637"/>
    <lineage>
        <taxon>Eukaryota</taxon>
        <taxon>Discoba</taxon>
        <taxon>Heterolobosea</taxon>
        <taxon>Tetramitia</taxon>
        <taxon>Eutetramitia</taxon>
        <taxon>Vahlkampfiidae</taxon>
        <taxon>Naegleria</taxon>
    </lineage>
</organism>
<feature type="region of interest" description="Disordered" evidence="4">
    <location>
        <begin position="1"/>
        <end position="29"/>
    </location>
</feature>
<dbReference type="InterPro" id="IPR002015">
    <property type="entry name" value="Proteasome/cyclosome_rpt"/>
</dbReference>
<dbReference type="InterPro" id="IPR011989">
    <property type="entry name" value="ARM-like"/>
</dbReference>
<keyword evidence="2" id="KW-0677">Repeat</keyword>
<comment type="caution">
    <text evidence="7">The sequence shown here is derived from an EMBL/GenBank/DDBJ whole genome shotgun (WGS) entry which is preliminary data.</text>
</comment>
<dbReference type="SUPFAM" id="SSF48371">
    <property type="entry name" value="ARM repeat"/>
    <property type="match status" value="1"/>
</dbReference>
<keyword evidence="8" id="KW-1185">Reference proteome</keyword>
<dbReference type="InterPro" id="IPR016643">
    <property type="entry name" value="26S_Psome_Rpn1"/>
</dbReference>
<evidence type="ECO:0000313" key="8">
    <source>
        <dbReference type="Proteomes" id="UP000816034"/>
    </source>
</evidence>
<dbReference type="InterPro" id="IPR016024">
    <property type="entry name" value="ARM-type_fold"/>
</dbReference>
<dbReference type="Proteomes" id="UP000816034">
    <property type="component" value="Unassembled WGS sequence"/>
</dbReference>
<evidence type="ECO:0000313" key="7">
    <source>
        <dbReference type="EMBL" id="KAG2373362.1"/>
    </source>
</evidence>
<dbReference type="InterPro" id="IPR041433">
    <property type="entry name" value="RPN1_C"/>
</dbReference>
<evidence type="ECO:0000259" key="5">
    <source>
        <dbReference type="Pfam" id="PF17781"/>
    </source>
</evidence>
<evidence type="ECO:0000256" key="3">
    <source>
        <dbReference type="ARBA" id="ARBA00022942"/>
    </source>
</evidence>
<feature type="region of interest" description="Disordered" evidence="4">
    <location>
        <begin position="642"/>
        <end position="690"/>
    </location>
</feature>
<sequence length="965" mass="106821">MSSKQDQSTTSAKDQKKKDEIVLAAPELSEEDQRLKDDLEELVGKICNSTSSVQRTSLESLKDELKKSLTSAVTTIPKPLKFLRVHYASLKEAYERNTPRENKILFANILSVLGMSLSNEGERDCLKYMLEGDDEEFDKWGHEYVRSLAGEIGQEYQARLSEKIQMQERIIKETGDDSMVIDTEFKPEEIMDILTLVNKIVPYFMKSASEPEACDLLIETEKLSKIVDYCDETNYARVCLYLSSVSKYFIEPENTDTLKIVYSIYEKLKKYPDALRIAMQLNDPELIKATFFTCDDALMRKQLAFMLSRGNFKFSISEGKPMDEKHKYIDIDDNEALELEDIMGNSKLSEYFLYLAKQLDSLEPKTPEDIYKSHLTETRSTLTQNVESARQNLATSFVNAFANAAFSSDKLMKSEENWIYKNKDLGMLSAVASLGMIYLWNHVEGLNEVNNYVDNNDNNIKAGALLAAGIMNAGLRVQDDAAYCLAQSYIEGASREVRMATILGLGIAYAGSAHNDVFELLMPILADAEQPMEVVAFTALTLGMIFVGTLNEDVTNCIIQVYLERSEKDLTHPLAKFLALGLGLLGLGQQEAVETVCTTMMTVCSNTKLARFATLTIEVCAYCGTGNVLKIQQLLKICGEHPEKPSKKEGEATQANGGGKGSGSSTPSSGGGAGTSSSQPASQEKKEEKTEDALMNTYYGVAALGISIICMGEDLGVEMAVRSFGHLLQYSEIAVKRAVPLGLGLLSVSNPQMSTMDTLSKLSHDNDVELSQNAIFALGLIGAGTNNARIAQLLRQLSSYYAKEQNHLFVVRIAQGLLSAGKGLVTMNPFYSDRSILSRSQLCGLLALCFTGLDMKSTVLGNYHYLLYTAATAMYPRMLILVDENLEPVPANVRVGQAVDVVAQAGKPRTITGFQTHKSPVVLQYEERAELASEEYLPLSSTMDHVIIVKKNPEYEEDITDKMEK</sequence>
<gene>
    <name evidence="7" type="ORF">C9374_012228</name>
</gene>
<evidence type="ECO:0000259" key="6">
    <source>
        <dbReference type="Pfam" id="PF18051"/>
    </source>
</evidence>
<feature type="compositionally biased region" description="Polar residues" evidence="4">
    <location>
        <begin position="1"/>
        <end position="12"/>
    </location>
</feature>
<feature type="domain" description="RPN1 N-terminal" evidence="5">
    <location>
        <begin position="39"/>
        <end position="375"/>
    </location>
</feature>
<dbReference type="Pfam" id="PF01851">
    <property type="entry name" value="PC_rep"/>
    <property type="match status" value="2"/>
</dbReference>
<dbReference type="GO" id="GO:0008540">
    <property type="term" value="C:proteasome regulatory particle, base subcomplex"/>
    <property type="evidence" value="ECO:0007669"/>
    <property type="project" value="TreeGrafter"/>
</dbReference>
<evidence type="ECO:0000256" key="1">
    <source>
        <dbReference type="ARBA" id="ARBA00005460"/>
    </source>
</evidence>
<dbReference type="GO" id="GO:0043161">
    <property type="term" value="P:proteasome-mediated ubiquitin-dependent protein catabolic process"/>
    <property type="evidence" value="ECO:0007669"/>
    <property type="project" value="TreeGrafter"/>
</dbReference>
<evidence type="ECO:0008006" key="9">
    <source>
        <dbReference type="Google" id="ProtNLM"/>
    </source>
</evidence>
<dbReference type="GO" id="GO:0042176">
    <property type="term" value="P:regulation of protein catabolic process"/>
    <property type="evidence" value="ECO:0007669"/>
    <property type="project" value="InterPro"/>
</dbReference>
<dbReference type="AlphaFoldDB" id="A0AA88GD36"/>
<proteinExistence type="inferred from homology"/>
<feature type="domain" description="26S proteasome non-ATPase regulatory subunit RPN1 C-terminal" evidence="6">
    <location>
        <begin position="902"/>
        <end position="955"/>
    </location>
</feature>
<dbReference type="GO" id="GO:0030234">
    <property type="term" value="F:enzyme regulator activity"/>
    <property type="evidence" value="ECO:0007669"/>
    <property type="project" value="InterPro"/>
</dbReference>
<dbReference type="GO" id="GO:0034515">
    <property type="term" value="C:proteasome storage granule"/>
    <property type="evidence" value="ECO:0007669"/>
    <property type="project" value="TreeGrafter"/>
</dbReference>
<evidence type="ECO:0000256" key="4">
    <source>
        <dbReference type="SAM" id="MobiDB-lite"/>
    </source>
</evidence>
<dbReference type="EMBL" id="PYSW02000056">
    <property type="protein sequence ID" value="KAG2373362.1"/>
    <property type="molecule type" value="Genomic_DNA"/>
</dbReference>
<dbReference type="PANTHER" id="PTHR10943">
    <property type="entry name" value="26S PROTEASOME NON-ATPASE REGULATORY SUBUNIT"/>
    <property type="match status" value="1"/>
</dbReference>
<dbReference type="GeneID" id="68104682"/>
<dbReference type="Gene3D" id="1.25.10.10">
    <property type="entry name" value="Leucine-rich Repeat Variant"/>
    <property type="match status" value="1"/>
</dbReference>